<sequence length="106" mass="10861">MWLRLGGGAGQPARCGKVCRAGGWVAGILGHLQGLRVGLAGCPVLGVLWWPFSNASFCGSCPCPGAGPQLPVGWVGRYVPALGRLVGCAWPARPGYPAGACFPLMD</sequence>
<accession>A0ABU7A9W6</accession>
<protein>
    <submittedName>
        <fullName evidence="1">Uncharacterized protein</fullName>
    </submittedName>
</protein>
<dbReference type="Proteomes" id="UP001345963">
    <property type="component" value="Unassembled WGS sequence"/>
</dbReference>
<proteinExistence type="predicted"/>
<evidence type="ECO:0000313" key="1">
    <source>
        <dbReference type="EMBL" id="MED6234385.1"/>
    </source>
</evidence>
<dbReference type="EMBL" id="JAHUTI010007134">
    <property type="protein sequence ID" value="MED6234385.1"/>
    <property type="molecule type" value="Genomic_DNA"/>
</dbReference>
<name>A0ABU7A9W6_9TELE</name>
<evidence type="ECO:0000313" key="2">
    <source>
        <dbReference type="Proteomes" id="UP001345963"/>
    </source>
</evidence>
<gene>
    <name evidence="1" type="ORF">ATANTOWER_028407</name>
</gene>
<keyword evidence="2" id="KW-1185">Reference proteome</keyword>
<comment type="caution">
    <text evidence="1">The sequence shown here is derived from an EMBL/GenBank/DDBJ whole genome shotgun (WGS) entry which is preliminary data.</text>
</comment>
<reference evidence="1 2" key="1">
    <citation type="submission" date="2021-07" db="EMBL/GenBank/DDBJ databases">
        <authorList>
            <person name="Palmer J.M."/>
        </authorList>
    </citation>
    <scope>NUCLEOTIDE SEQUENCE [LARGE SCALE GENOMIC DNA]</scope>
    <source>
        <strain evidence="1 2">AT_MEX2019</strain>
        <tissue evidence="1">Muscle</tissue>
    </source>
</reference>
<organism evidence="1 2">
    <name type="scientific">Ataeniobius toweri</name>
    <dbReference type="NCBI Taxonomy" id="208326"/>
    <lineage>
        <taxon>Eukaryota</taxon>
        <taxon>Metazoa</taxon>
        <taxon>Chordata</taxon>
        <taxon>Craniata</taxon>
        <taxon>Vertebrata</taxon>
        <taxon>Euteleostomi</taxon>
        <taxon>Actinopterygii</taxon>
        <taxon>Neopterygii</taxon>
        <taxon>Teleostei</taxon>
        <taxon>Neoteleostei</taxon>
        <taxon>Acanthomorphata</taxon>
        <taxon>Ovalentaria</taxon>
        <taxon>Atherinomorphae</taxon>
        <taxon>Cyprinodontiformes</taxon>
        <taxon>Goodeidae</taxon>
        <taxon>Ataeniobius</taxon>
    </lineage>
</organism>